<dbReference type="RefSeq" id="WP_085444663.1">
    <property type="nucleotide sequence ID" value="NZ_LVJN01000020.1"/>
</dbReference>
<dbReference type="InterPro" id="IPR035938">
    <property type="entry name" value="Hemerythrin-like_sf"/>
</dbReference>
<dbReference type="Gene3D" id="1.20.120.50">
    <property type="entry name" value="Hemerythrin-like"/>
    <property type="match status" value="1"/>
</dbReference>
<evidence type="ECO:0000256" key="3">
    <source>
        <dbReference type="ARBA" id="ARBA00023004"/>
    </source>
</evidence>
<dbReference type="AlphaFoldDB" id="A0A1Y2K4Y0"/>
<dbReference type="Proteomes" id="UP000194003">
    <property type="component" value="Unassembled WGS sequence"/>
</dbReference>
<dbReference type="SUPFAM" id="SSF47188">
    <property type="entry name" value="Hemerythrin-like"/>
    <property type="match status" value="1"/>
</dbReference>
<comment type="similarity">
    <text evidence="1">Belongs to the hemerythrin family.</text>
</comment>
<dbReference type="InterPro" id="IPR012312">
    <property type="entry name" value="Hemerythrin-like"/>
</dbReference>
<dbReference type="GO" id="GO:0046872">
    <property type="term" value="F:metal ion binding"/>
    <property type="evidence" value="ECO:0007669"/>
    <property type="project" value="UniProtKB-KW"/>
</dbReference>
<feature type="domain" description="Hemerythrin-like" evidence="4">
    <location>
        <begin position="13"/>
        <end position="119"/>
    </location>
</feature>
<organism evidence="5 6">
    <name type="scientific">Magnetofaba australis IT-1</name>
    <dbReference type="NCBI Taxonomy" id="1434232"/>
    <lineage>
        <taxon>Bacteria</taxon>
        <taxon>Pseudomonadati</taxon>
        <taxon>Pseudomonadota</taxon>
        <taxon>Magnetococcia</taxon>
        <taxon>Magnetococcales</taxon>
        <taxon>Magnetococcaceae</taxon>
        <taxon>Magnetofaba</taxon>
    </lineage>
</organism>
<dbReference type="Pfam" id="PF01814">
    <property type="entry name" value="Hemerythrin"/>
    <property type="match status" value="1"/>
</dbReference>
<sequence>MPLIDFNDVPRMGLEFMDADHAESVALANAMIGASEDQFPALFDKWLTHMREHFAREEALMDKIAFPPAPVHRGEHLRTLAGYDALREQMRRGQLAPARDYIENEFPQWLLNHAHTMDAATAAYARMKGFESD</sequence>
<keyword evidence="3" id="KW-0408">Iron</keyword>
<gene>
    <name evidence="5" type="ORF">MAIT1_02275</name>
</gene>
<accession>A0A1Y2K4Y0</accession>
<proteinExistence type="inferred from homology"/>
<name>A0A1Y2K4Y0_9PROT</name>
<dbReference type="CDD" id="cd12107">
    <property type="entry name" value="Hemerythrin"/>
    <property type="match status" value="1"/>
</dbReference>
<dbReference type="OrthoDB" id="5296936at2"/>
<dbReference type="NCBIfam" id="TIGR02481">
    <property type="entry name" value="hemeryth_dom"/>
    <property type="match status" value="1"/>
</dbReference>
<reference evidence="5 6" key="1">
    <citation type="journal article" date="2016" name="BMC Genomics">
        <title>Combined genomic and structural analyses of a cultured magnetotactic bacterium reveals its niche adaptation to a dynamic environment.</title>
        <authorList>
            <person name="Araujo A.C."/>
            <person name="Morillo V."/>
            <person name="Cypriano J."/>
            <person name="Teixeira L.C."/>
            <person name="Leao P."/>
            <person name="Lyra S."/>
            <person name="Almeida L.G."/>
            <person name="Bazylinski D.A."/>
            <person name="Vasconcellos A.T."/>
            <person name="Abreu F."/>
            <person name="Lins U."/>
        </authorList>
    </citation>
    <scope>NUCLEOTIDE SEQUENCE [LARGE SCALE GENOMIC DNA]</scope>
    <source>
        <strain evidence="5 6">IT-1</strain>
    </source>
</reference>
<evidence type="ECO:0000256" key="1">
    <source>
        <dbReference type="ARBA" id="ARBA00010587"/>
    </source>
</evidence>
<comment type="caution">
    <text evidence="5">The sequence shown here is derived from an EMBL/GenBank/DDBJ whole genome shotgun (WGS) entry which is preliminary data.</text>
</comment>
<keyword evidence="2" id="KW-0479">Metal-binding</keyword>
<dbReference type="EMBL" id="LVJN01000020">
    <property type="protein sequence ID" value="OSM02174.1"/>
    <property type="molecule type" value="Genomic_DNA"/>
</dbReference>
<dbReference type="STRING" id="1434232.MAIT1_02275"/>
<evidence type="ECO:0000313" key="5">
    <source>
        <dbReference type="EMBL" id="OSM02174.1"/>
    </source>
</evidence>
<evidence type="ECO:0000256" key="2">
    <source>
        <dbReference type="ARBA" id="ARBA00022723"/>
    </source>
</evidence>
<dbReference type="InterPro" id="IPR012827">
    <property type="entry name" value="Hemerythrin_metal-bd"/>
</dbReference>
<protein>
    <submittedName>
        <fullName evidence="5">Putative hemerythrin metal-binding domain-containing protein</fullName>
    </submittedName>
</protein>
<evidence type="ECO:0000259" key="4">
    <source>
        <dbReference type="Pfam" id="PF01814"/>
    </source>
</evidence>
<keyword evidence="6" id="KW-1185">Reference proteome</keyword>
<dbReference type="PROSITE" id="PS00550">
    <property type="entry name" value="HEMERYTHRINS"/>
    <property type="match status" value="1"/>
</dbReference>
<evidence type="ECO:0000313" key="6">
    <source>
        <dbReference type="Proteomes" id="UP000194003"/>
    </source>
</evidence>
<dbReference type="InterPro" id="IPR016131">
    <property type="entry name" value="Haemerythrin_Fe_BS"/>
</dbReference>